<keyword evidence="2" id="KW-0472">Membrane</keyword>
<dbReference type="Proteomes" id="UP000054498">
    <property type="component" value="Unassembled WGS sequence"/>
</dbReference>
<proteinExistence type="predicted"/>
<reference evidence="3 4" key="1">
    <citation type="journal article" date="2013" name="BMC Genomics">
        <title>Reconstruction of the lipid metabolism for the microalga Monoraphidium neglectum from its genome sequence reveals characteristics suitable for biofuel production.</title>
        <authorList>
            <person name="Bogen C."/>
            <person name="Al-Dilaimi A."/>
            <person name="Albersmeier A."/>
            <person name="Wichmann J."/>
            <person name="Grundmann M."/>
            <person name="Rupp O."/>
            <person name="Lauersen K.J."/>
            <person name="Blifernez-Klassen O."/>
            <person name="Kalinowski J."/>
            <person name="Goesmann A."/>
            <person name="Mussgnug J.H."/>
            <person name="Kruse O."/>
        </authorList>
    </citation>
    <scope>NUCLEOTIDE SEQUENCE [LARGE SCALE GENOMIC DNA]</scope>
    <source>
        <strain evidence="3 4">SAG 48.87</strain>
    </source>
</reference>
<evidence type="ECO:0000256" key="1">
    <source>
        <dbReference type="SAM" id="Coils"/>
    </source>
</evidence>
<organism evidence="3 4">
    <name type="scientific">Monoraphidium neglectum</name>
    <dbReference type="NCBI Taxonomy" id="145388"/>
    <lineage>
        <taxon>Eukaryota</taxon>
        <taxon>Viridiplantae</taxon>
        <taxon>Chlorophyta</taxon>
        <taxon>core chlorophytes</taxon>
        <taxon>Chlorophyceae</taxon>
        <taxon>CS clade</taxon>
        <taxon>Sphaeropleales</taxon>
        <taxon>Selenastraceae</taxon>
        <taxon>Monoraphidium</taxon>
    </lineage>
</organism>
<keyword evidence="2" id="KW-0812">Transmembrane</keyword>
<evidence type="ECO:0000313" key="3">
    <source>
        <dbReference type="EMBL" id="KIY98922.1"/>
    </source>
</evidence>
<dbReference type="OrthoDB" id="10663092at2759"/>
<dbReference type="GeneID" id="25741918"/>
<evidence type="ECO:0000313" key="4">
    <source>
        <dbReference type="Proteomes" id="UP000054498"/>
    </source>
</evidence>
<feature type="transmembrane region" description="Helical" evidence="2">
    <location>
        <begin position="194"/>
        <end position="215"/>
    </location>
</feature>
<keyword evidence="1" id="KW-0175">Coiled coil</keyword>
<dbReference type="EMBL" id="KK102018">
    <property type="protein sequence ID" value="KIY98922.1"/>
    <property type="molecule type" value="Genomic_DNA"/>
</dbReference>
<dbReference type="AlphaFoldDB" id="A0A0D2JHU3"/>
<name>A0A0D2JHU3_9CHLO</name>
<dbReference type="KEGG" id="mng:MNEG_9043"/>
<keyword evidence="4" id="KW-1185">Reference proteome</keyword>
<accession>A0A0D2JHU3</accession>
<protein>
    <submittedName>
        <fullName evidence="3">Uncharacterized protein</fullName>
    </submittedName>
</protein>
<sequence>MSCCPLAHHRAQLQARRRGGGAGGGDGDWAGLQGDVDALVDYVDSLAAKRAQHAWHTERNGLLAKLGELEARAATQERELSQLRHLLPAADANAAAAGGGGGAAPQSAAAVLARELEVQRADAAGWRGRCQAEQRLRLLAEGAVADVLGVIDELLLHCDGISAKLAALDAASGAAAAKGRAWQRRRSEPGGRSLVSEAALVLLLVGCAVAVAIVVTRQVPLTRLAASPASG</sequence>
<dbReference type="RefSeq" id="XP_013897942.1">
    <property type="nucleotide sequence ID" value="XM_014042488.1"/>
</dbReference>
<gene>
    <name evidence="3" type="ORF">MNEG_9043</name>
</gene>
<keyword evidence="2" id="KW-1133">Transmembrane helix</keyword>
<evidence type="ECO:0000256" key="2">
    <source>
        <dbReference type="SAM" id="Phobius"/>
    </source>
</evidence>
<feature type="coiled-coil region" evidence="1">
    <location>
        <begin position="59"/>
        <end position="86"/>
    </location>
</feature>